<keyword evidence="3" id="KW-0679">Respiratory chain</keyword>
<evidence type="ECO:0000313" key="8">
    <source>
        <dbReference type="Proteomes" id="UP000216147"/>
    </source>
</evidence>
<sequence length="101" mass="11536">MLARIYRPAKTAMQSGKAKSKDWRLDFEPASARTIDPLMGWTSSSDMNGQVRLTFETKEEAVAYAERHGIPFRLHEPQEPPVILKAYADNFATARKQSWTH</sequence>
<protein>
    <submittedName>
        <fullName evidence="7">ETC complex I subunit</fullName>
    </submittedName>
</protein>
<dbReference type="InterPro" id="IPR006885">
    <property type="entry name" value="NADH_UbQ_FeS_4_mit-like"/>
</dbReference>
<dbReference type="Pfam" id="PF04800">
    <property type="entry name" value="NDUS4"/>
    <property type="match status" value="1"/>
</dbReference>
<accession>A0A258HIQ9</accession>
<dbReference type="PANTHER" id="PTHR12219:SF8">
    <property type="entry name" value="NADH DEHYDROGENASE [UBIQUINONE] IRON-SULFUR PROTEIN 4, MITOCHONDRIAL"/>
    <property type="match status" value="1"/>
</dbReference>
<evidence type="ECO:0000256" key="1">
    <source>
        <dbReference type="ARBA" id="ARBA00004370"/>
    </source>
</evidence>
<keyword evidence="6" id="KW-0472">Membrane</keyword>
<evidence type="ECO:0000313" key="7">
    <source>
        <dbReference type="EMBL" id="OYX56895.1"/>
    </source>
</evidence>
<dbReference type="Proteomes" id="UP000216147">
    <property type="component" value="Unassembled WGS sequence"/>
</dbReference>
<gene>
    <name evidence="7" type="ORF">B7Y86_09095</name>
</gene>
<dbReference type="InterPro" id="IPR038532">
    <property type="entry name" value="NDUFS4-like_sf"/>
</dbReference>
<proteinExistence type="predicted"/>
<dbReference type="GO" id="GO:0022900">
    <property type="term" value="P:electron transport chain"/>
    <property type="evidence" value="ECO:0007669"/>
    <property type="project" value="InterPro"/>
</dbReference>
<evidence type="ECO:0000256" key="2">
    <source>
        <dbReference type="ARBA" id="ARBA00022448"/>
    </source>
</evidence>
<evidence type="ECO:0000256" key="4">
    <source>
        <dbReference type="ARBA" id="ARBA00022946"/>
    </source>
</evidence>
<name>A0A258HIQ9_9CAUL</name>
<evidence type="ECO:0000256" key="6">
    <source>
        <dbReference type="ARBA" id="ARBA00023136"/>
    </source>
</evidence>
<keyword evidence="2" id="KW-0813">Transport</keyword>
<comment type="subcellular location">
    <subcellularLocation>
        <location evidence="1">Membrane</location>
    </subcellularLocation>
</comment>
<dbReference type="AlphaFoldDB" id="A0A258HIQ9"/>
<evidence type="ECO:0000256" key="5">
    <source>
        <dbReference type="ARBA" id="ARBA00022982"/>
    </source>
</evidence>
<comment type="caution">
    <text evidence="7">The sequence shown here is derived from an EMBL/GenBank/DDBJ whole genome shotgun (WGS) entry which is preliminary data.</text>
</comment>
<reference evidence="7 8" key="1">
    <citation type="submission" date="2017-03" db="EMBL/GenBank/DDBJ databases">
        <title>Lifting the veil on microbial sulfur biogeochemistry in mining wastewaters.</title>
        <authorList>
            <person name="Kantor R.S."/>
            <person name="Colenbrander Nelson T."/>
            <person name="Marshall S."/>
            <person name="Bennett D."/>
            <person name="Apte S."/>
            <person name="Camacho D."/>
            <person name="Thomas B.C."/>
            <person name="Warren L.A."/>
            <person name="Banfield J.F."/>
        </authorList>
    </citation>
    <scope>NUCLEOTIDE SEQUENCE [LARGE SCALE GENOMIC DNA]</scope>
    <source>
        <strain evidence="7">32-68-21</strain>
    </source>
</reference>
<dbReference type="PANTHER" id="PTHR12219">
    <property type="entry name" value="NADH-UBIQUINONE OXIDOREDUCTASE"/>
    <property type="match status" value="1"/>
</dbReference>
<keyword evidence="5" id="KW-0249">Electron transport</keyword>
<evidence type="ECO:0000256" key="3">
    <source>
        <dbReference type="ARBA" id="ARBA00022660"/>
    </source>
</evidence>
<organism evidence="7 8">
    <name type="scientific">Brevundimonas subvibrioides</name>
    <dbReference type="NCBI Taxonomy" id="74313"/>
    <lineage>
        <taxon>Bacteria</taxon>
        <taxon>Pseudomonadati</taxon>
        <taxon>Pseudomonadota</taxon>
        <taxon>Alphaproteobacteria</taxon>
        <taxon>Caulobacterales</taxon>
        <taxon>Caulobacteraceae</taxon>
        <taxon>Brevundimonas</taxon>
    </lineage>
</organism>
<dbReference type="GO" id="GO:0016020">
    <property type="term" value="C:membrane"/>
    <property type="evidence" value="ECO:0007669"/>
    <property type="project" value="UniProtKB-SubCell"/>
</dbReference>
<dbReference type="EMBL" id="NCEQ01000007">
    <property type="protein sequence ID" value="OYX56895.1"/>
    <property type="molecule type" value="Genomic_DNA"/>
</dbReference>
<dbReference type="Gene3D" id="3.30.160.190">
    <property type="entry name" value="atu1810 like domain"/>
    <property type="match status" value="1"/>
</dbReference>
<keyword evidence="4" id="KW-0809">Transit peptide</keyword>